<reference evidence="5" key="3">
    <citation type="submission" date="2025-09" db="UniProtKB">
        <authorList>
            <consortium name="Ensembl"/>
        </authorList>
    </citation>
    <scope>IDENTIFICATION</scope>
</reference>
<dbReference type="Ensembl" id="ENSLOCT00000011030.1">
    <property type="protein sequence ID" value="ENSLOCP00000011014.1"/>
    <property type="gene ID" value="ENSLOCG00000009039.1"/>
</dbReference>
<organism evidence="5 6">
    <name type="scientific">Lepisosteus oculatus</name>
    <name type="common">Spotted gar</name>
    <dbReference type="NCBI Taxonomy" id="7918"/>
    <lineage>
        <taxon>Eukaryota</taxon>
        <taxon>Metazoa</taxon>
        <taxon>Chordata</taxon>
        <taxon>Craniata</taxon>
        <taxon>Vertebrata</taxon>
        <taxon>Euteleostomi</taxon>
        <taxon>Actinopterygii</taxon>
        <taxon>Neopterygii</taxon>
        <taxon>Holostei</taxon>
        <taxon>Semionotiformes</taxon>
        <taxon>Lepisosteidae</taxon>
        <taxon>Lepisosteus</taxon>
    </lineage>
</organism>
<comment type="subcellular location">
    <subcellularLocation>
        <location evidence="1">Nucleus</location>
        <location evidence="1">Nucleolus</location>
    </subcellularLocation>
</comment>
<accession>W5MRK5</accession>
<dbReference type="InParanoid" id="W5MRK5"/>
<name>W5MRK5_LEPOC</name>
<dbReference type="eggNOG" id="ENOG502S25R">
    <property type="taxonomic scope" value="Eukaryota"/>
</dbReference>
<evidence type="ECO:0000256" key="3">
    <source>
        <dbReference type="ARBA" id="ARBA00023242"/>
    </source>
</evidence>
<dbReference type="Proteomes" id="UP000018468">
    <property type="component" value="Linkage group LG12"/>
</dbReference>
<dbReference type="GO" id="GO:0030686">
    <property type="term" value="C:90S preribosome"/>
    <property type="evidence" value="ECO:0007669"/>
    <property type="project" value="InterPro"/>
</dbReference>
<evidence type="ECO:0000256" key="4">
    <source>
        <dbReference type="SAM" id="MobiDB-lite"/>
    </source>
</evidence>
<evidence type="ECO:0000313" key="5">
    <source>
        <dbReference type="Ensembl" id="ENSLOCP00000011014.1"/>
    </source>
</evidence>
<reference evidence="6" key="1">
    <citation type="submission" date="2011-12" db="EMBL/GenBank/DDBJ databases">
        <title>The Draft Genome of Lepisosteus oculatus.</title>
        <authorList>
            <consortium name="The Broad Institute Genome Assembly &amp; Analysis Group"/>
            <consortium name="Computational R&amp;D Group"/>
            <consortium name="and Sequencing Platform"/>
            <person name="Di Palma F."/>
            <person name="Alfoldi J."/>
            <person name="Johnson J."/>
            <person name="Berlin A."/>
            <person name="Gnerre S."/>
            <person name="Jaffe D."/>
            <person name="MacCallum I."/>
            <person name="Young S."/>
            <person name="Walker B.J."/>
            <person name="Lander E.S."/>
            <person name="Lindblad-Toh K."/>
        </authorList>
    </citation>
    <scope>NUCLEOTIDE SEQUENCE [LARGE SCALE GENOMIC DNA]</scope>
</reference>
<reference evidence="5" key="2">
    <citation type="submission" date="2025-08" db="UniProtKB">
        <authorList>
            <consortium name="Ensembl"/>
        </authorList>
    </citation>
    <scope>IDENTIFICATION</scope>
</reference>
<dbReference type="CTD" id="85395"/>
<dbReference type="AlphaFoldDB" id="W5MRK5"/>
<keyword evidence="6" id="KW-1185">Reference proteome</keyword>
<dbReference type="Bgee" id="ENSLOCG00000009039">
    <property type="expression patterns" value="Expressed in ovary and 13 other cell types or tissues"/>
</dbReference>
<dbReference type="FunCoup" id="W5MRK5">
    <property type="interactions" value="648"/>
</dbReference>
<protein>
    <submittedName>
        <fullName evidence="5">SLX9 ribosome biogenesis factor</fullName>
    </submittedName>
</protein>
<dbReference type="PANTHER" id="PTHR31109">
    <property type="entry name" value="PROTEIN FAM207A"/>
    <property type="match status" value="1"/>
</dbReference>
<sequence length="251" mass="28456">MVGKIKRARQKLHQEAVKLQHERSSFLIQEKKQTPVAAGVLKLSKPESEETLKTAVVNASSDEKPKKDKEEVGRWDVFSSSVFAGTKISPEDLVQTLKVDDTCNLVSSQKGVEEKKQISKKEKMKQRRDRWLGKIGAIKLAREQQKAQAKRRATPVVGDMQPLADALPELPKLMTSCRAQASRKSKVPVKKKPEPTDFSQMKPAQKRKLLEDETSKFTEVLSNTAFKVNPFEAIGKHFRKRLKQEEEENPN</sequence>
<proteinExistence type="inferred from homology"/>
<dbReference type="EMBL" id="AHAT01016279">
    <property type="status" value="NOT_ANNOTATED_CDS"/>
    <property type="molecule type" value="Genomic_DNA"/>
</dbReference>
<dbReference type="STRING" id="7918.ENSLOCP00000011014"/>
<evidence type="ECO:0000256" key="2">
    <source>
        <dbReference type="ARBA" id="ARBA00011022"/>
    </source>
</evidence>
<dbReference type="GO" id="GO:0030688">
    <property type="term" value="C:preribosome, small subunit precursor"/>
    <property type="evidence" value="ECO:0007669"/>
    <property type="project" value="InterPro"/>
</dbReference>
<comment type="similarity">
    <text evidence="2">Belongs to the SLX9 family.</text>
</comment>
<feature type="region of interest" description="Disordered" evidence="4">
    <location>
        <begin position="177"/>
        <end position="207"/>
    </location>
</feature>
<dbReference type="EMBL" id="AHAT01016282">
    <property type="status" value="NOT_ANNOTATED_CDS"/>
    <property type="molecule type" value="Genomic_DNA"/>
</dbReference>
<feature type="compositionally biased region" description="Basic residues" evidence="4">
    <location>
        <begin position="181"/>
        <end position="190"/>
    </location>
</feature>
<dbReference type="InterPro" id="IPR028160">
    <property type="entry name" value="Slx9-like"/>
</dbReference>
<dbReference type="GeneTree" id="ENSGT00390000015709"/>
<dbReference type="EMBL" id="AHAT01016284">
    <property type="status" value="NOT_ANNOTATED_CDS"/>
    <property type="molecule type" value="Genomic_DNA"/>
</dbReference>
<dbReference type="EMBL" id="AHAT01016283">
    <property type="status" value="NOT_ANNOTATED_CDS"/>
    <property type="molecule type" value="Genomic_DNA"/>
</dbReference>
<dbReference type="Pfam" id="PF15341">
    <property type="entry name" value="SLX9"/>
    <property type="match status" value="1"/>
</dbReference>
<dbReference type="GeneID" id="102690690"/>
<dbReference type="EMBL" id="AHAT01016281">
    <property type="status" value="NOT_ANNOTATED_CDS"/>
    <property type="molecule type" value="Genomic_DNA"/>
</dbReference>
<dbReference type="KEGG" id="loc:102690690"/>
<dbReference type="GO" id="GO:0005730">
    <property type="term" value="C:nucleolus"/>
    <property type="evidence" value="ECO:0007669"/>
    <property type="project" value="UniProtKB-SubCell"/>
</dbReference>
<dbReference type="PANTHER" id="PTHR31109:SF2">
    <property type="entry name" value="RIBOSOME BIOGENESIS PROTEIN SLX9 HOMOLOG"/>
    <property type="match status" value="1"/>
</dbReference>
<keyword evidence="3" id="KW-0539">Nucleus</keyword>
<dbReference type="GO" id="GO:0000462">
    <property type="term" value="P:maturation of SSU-rRNA from tricistronic rRNA transcript (SSU-rRNA, 5.8S rRNA, LSU-rRNA)"/>
    <property type="evidence" value="ECO:0007669"/>
    <property type="project" value="InterPro"/>
</dbReference>
<dbReference type="OrthoDB" id="18703at2759"/>
<dbReference type="OMA" id="PVACRKS"/>
<evidence type="ECO:0000256" key="1">
    <source>
        <dbReference type="ARBA" id="ARBA00004604"/>
    </source>
</evidence>
<dbReference type="EMBL" id="AHAT01016280">
    <property type="status" value="NOT_ANNOTATED_CDS"/>
    <property type="molecule type" value="Genomic_DNA"/>
</dbReference>
<evidence type="ECO:0000313" key="6">
    <source>
        <dbReference type="Proteomes" id="UP000018468"/>
    </source>
</evidence>